<proteinExistence type="predicted"/>
<name>A0A543GAG5_9PSEU</name>
<dbReference type="AlphaFoldDB" id="A0A543GAG5"/>
<organism evidence="1 2">
    <name type="scientific">Pseudonocardia cypriaca</name>
    <dbReference type="NCBI Taxonomy" id="882449"/>
    <lineage>
        <taxon>Bacteria</taxon>
        <taxon>Bacillati</taxon>
        <taxon>Actinomycetota</taxon>
        <taxon>Actinomycetes</taxon>
        <taxon>Pseudonocardiales</taxon>
        <taxon>Pseudonocardiaceae</taxon>
        <taxon>Pseudonocardia</taxon>
    </lineage>
</organism>
<dbReference type="Proteomes" id="UP000319818">
    <property type="component" value="Unassembled WGS sequence"/>
</dbReference>
<protein>
    <submittedName>
        <fullName evidence="1">Uncharacterized protein</fullName>
    </submittedName>
</protein>
<dbReference type="RefSeq" id="WP_170225433.1">
    <property type="nucleotide sequence ID" value="NZ_VFPH01000001.1"/>
</dbReference>
<sequence length="45" mass="4990">MPTETLAPADFDLDLEVAEVVESEMSAQKTGVTDICTTIFWPCRK</sequence>
<evidence type="ECO:0000313" key="1">
    <source>
        <dbReference type="EMBL" id="TQM43069.1"/>
    </source>
</evidence>
<keyword evidence="2" id="KW-1185">Reference proteome</keyword>
<reference evidence="1 2" key="1">
    <citation type="submission" date="2019-06" db="EMBL/GenBank/DDBJ databases">
        <title>Sequencing the genomes of 1000 actinobacteria strains.</title>
        <authorList>
            <person name="Klenk H.-P."/>
        </authorList>
    </citation>
    <scope>NUCLEOTIDE SEQUENCE [LARGE SCALE GENOMIC DNA]</scope>
    <source>
        <strain evidence="1 2">DSM 45511</strain>
    </source>
</reference>
<accession>A0A543GAG5</accession>
<gene>
    <name evidence="1" type="ORF">FB388_0410</name>
</gene>
<evidence type="ECO:0000313" key="2">
    <source>
        <dbReference type="Proteomes" id="UP000319818"/>
    </source>
</evidence>
<dbReference type="NCBIfam" id="NF038155">
    <property type="entry name" value="lanthi_I_FDLD"/>
    <property type="match status" value="1"/>
</dbReference>
<comment type="caution">
    <text evidence="1">The sequence shown here is derived from an EMBL/GenBank/DDBJ whole genome shotgun (WGS) entry which is preliminary data.</text>
</comment>
<dbReference type="EMBL" id="VFPH01000001">
    <property type="protein sequence ID" value="TQM43069.1"/>
    <property type="molecule type" value="Genomic_DNA"/>
</dbReference>